<proteinExistence type="predicted"/>
<evidence type="ECO:0000313" key="2">
    <source>
        <dbReference type="Proteomes" id="UP001147760"/>
    </source>
</evidence>
<dbReference type="AlphaFoldDB" id="A0A9X0BPS6"/>
<reference evidence="1" key="1">
    <citation type="submission" date="2022-12" db="EMBL/GenBank/DDBJ databases">
        <authorList>
            <person name="Petersen C."/>
        </authorList>
    </citation>
    <scope>NUCLEOTIDE SEQUENCE</scope>
    <source>
        <strain evidence="1">IBT 17660</strain>
    </source>
</reference>
<organism evidence="1 2">
    <name type="scientific">Penicillium desertorum</name>
    <dbReference type="NCBI Taxonomy" id="1303715"/>
    <lineage>
        <taxon>Eukaryota</taxon>
        <taxon>Fungi</taxon>
        <taxon>Dikarya</taxon>
        <taxon>Ascomycota</taxon>
        <taxon>Pezizomycotina</taxon>
        <taxon>Eurotiomycetes</taxon>
        <taxon>Eurotiomycetidae</taxon>
        <taxon>Eurotiales</taxon>
        <taxon>Aspergillaceae</taxon>
        <taxon>Penicillium</taxon>
    </lineage>
</organism>
<dbReference type="EMBL" id="JAPWDO010000003">
    <property type="protein sequence ID" value="KAJ5477786.1"/>
    <property type="molecule type" value="Genomic_DNA"/>
</dbReference>
<comment type="caution">
    <text evidence="1">The sequence shown here is derived from an EMBL/GenBank/DDBJ whole genome shotgun (WGS) entry which is preliminary data.</text>
</comment>
<evidence type="ECO:0000313" key="1">
    <source>
        <dbReference type="EMBL" id="KAJ5477786.1"/>
    </source>
</evidence>
<dbReference type="OrthoDB" id="10579739at2759"/>
<accession>A0A9X0BPS6</accession>
<name>A0A9X0BPS6_9EURO</name>
<dbReference type="Proteomes" id="UP001147760">
    <property type="component" value="Unassembled WGS sequence"/>
</dbReference>
<gene>
    <name evidence="1" type="ORF">N7530_003295</name>
</gene>
<protein>
    <submittedName>
        <fullName evidence="1">Uncharacterized protein</fullName>
    </submittedName>
</protein>
<sequence>MHNTTTTPANCAPMTPTGSPPKEIYLFWALQDAHNGPWFFLAWICVLQYAAPKVVPMPVPMASASASVVVSPSLPVFRPSLPSTKPP</sequence>
<keyword evidence="2" id="KW-1185">Reference proteome</keyword>
<reference evidence="1" key="2">
    <citation type="journal article" date="2023" name="IMA Fungus">
        <title>Comparative genomic study of the Penicillium genus elucidates a diverse pangenome and 15 lateral gene transfer events.</title>
        <authorList>
            <person name="Petersen C."/>
            <person name="Sorensen T."/>
            <person name="Nielsen M.R."/>
            <person name="Sondergaard T.E."/>
            <person name="Sorensen J.L."/>
            <person name="Fitzpatrick D.A."/>
            <person name="Frisvad J.C."/>
            <person name="Nielsen K.L."/>
        </authorList>
    </citation>
    <scope>NUCLEOTIDE SEQUENCE</scope>
    <source>
        <strain evidence="1">IBT 17660</strain>
    </source>
</reference>